<keyword evidence="1" id="KW-0732">Signal</keyword>
<dbReference type="SUPFAM" id="SSF49785">
    <property type="entry name" value="Galactose-binding domain-like"/>
    <property type="match status" value="2"/>
</dbReference>
<sequence>MKTNGKLSWILSNSVFRNGLTFLLILSLAFQLNAQSDGLPRGAYQMPYVRYESEDANRGGGAILYENPFFDELLTAAEASDQKYVGLPNNGAYVEWNINNTANGITLRFTMPDAADGEGESGSLDLYVNNAFVKTINLTSYWAWQYFPGSEPENHPGDRPRMRFDEVHFLLNTPVGPGDVLKIQKGAGDSFEYGVDFIEIENVGAPLSKPSGYFSVTDYGAVPDDGNDDFAAFNAALAAAGSAGTGVYIPAGRFELSDKWSVEENNIGILGAGMWHTELFFSTEAVFSGGILARASDIEIGHFYMNTINNQRFLNGQYVIYKGFMGTYGNNSSIHDVWVTHFECGAWIAGYDPPYPIDITYNLEFTRNRIRNNYADGINLCQGTSDTDVSHCNFRSNGDDAMAVWPNSDFGAPEAVNNIFRYNTVEHTYRAAGSAIFGGNGHQVHHCIIKDGHAGSGIRLTTDFPGYHFENTTQIRYYENTIEACGTSKDLWGFHRGAIEINATGGGIQNIFFENIDIIDAQRHGVQIGGNGTDLQFDNISINGTGIDPYTYSYYTVALEGAAVMAFGGNGTAVFNNLSLENIELDPPTYKANENYNLIIQNLNVPLTGISLSESQIDMAVGEAEPLYVNYSPANATNKTVTWTTSNAAIATYDEIEGKVVGQGTGTATITVTSQEGNYSAQCTVTVNAAVNITASDDQADENGGTGSFTIAISEINQNITVNYSVGGSASAGDYSANPALNGSVTLTPGNPSQVITITPTDDNEFEGDETLIVTLQSGSGYQLGGGTSASITIGDNENPPCTAPVIGYTSSGPSINQSIESVWSTAPAKGISNSTIGGVPGDYSGQWRALYDASNLYVLVEVGDATRTNDSGASWWEDDVVEIFIDGNNSKGTSYDGINDFQLGFRWNDATVHAGGNSVQNTSGINFSMYASGSGYVLEAAIPWSTIGVTPSIGSVIGFDVAVDDDDNGGTRDAQVVSIATTDAGWSNPSIFGSIYLTDCNGAPGNQSPLANAGTDQTLASGISTANLNGSGSDPDNDPITYSWSQVSGPSATINNGSSASASVSGLADGNSYTFRLTVSDGSLSATDDVVITVNSASPTQTPYGGTPWAIPGTIEAENFDNGGEGIAYHDVDANNNGGQGRTGDGVDTENCSAGGLNVGWTSAGEWLEYTVNVASAGTYDFNFQVASINSGGTFHVEFDGVNKTGTVTSINTGAWQTWTSVNVMGVSLGAGQQIMRIALDNPNHNIDKVIITSATGNVPVTGVSVSPSSVSIAAGNTQQLTATVTPANATNQSVSWSSGNTGVATVNGSGLVTAVAAGTATITVTTQDGNYTATSTITVTSGGGGGSGYRIKNAWQNTYLADGGDRVTYGATPSGSSYEWELEDVGGGHVEIKNVATGEYMHIENLPGYVQCTTRTFGWYSSRWVIEDAGNGESRIRNAWQGDNYIHVENLQGHAQHGTIYTAWASAKWVLEPVSGARVLSESFIEQNEMKAVLDIYPNPVTDKLTIDFRGSIDTETLWALYDLSGSLIMKRRMTAPRMEILRGELKSGVYMLQINSQGERHTRKVVIK</sequence>
<dbReference type="SUPFAM" id="SSF49373">
    <property type="entry name" value="Invasin/intimin cell-adhesion fragments"/>
    <property type="match status" value="2"/>
</dbReference>
<dbReference type="InterPro" id="IPR006626">
    <property type="entry name" value="PbH1"/>
</dbReference>
<dbReference type="InterPro" id="IPR035986">
    <property type="entry name" value="PKD_dom_sf"/>
</dbReference>
<dbReference type="InterPro" id="IPR003644">
    <property type="entry name" value="Calx_beta"/>
</dbReference>
<evidence type="ECO:0000256" key="1">
    <source>
        <dbReference type="ARBA" id="ARBA00022729"/>
    </source>
</evidence>
<keyword evidence="3" id="KW-0106">Calcium</keyword>
<dbReference type="SUPFAM" id="SSF49299">
    <property type="entry name" value="PKD domain"/>
    <property type="match status" value="1"/>
</dbReference>
<dbReference type="RefSeq" id="WP_395418316.1">
    <property type="nucleotide sequence ID" value="NZ_JBIPKE010000019.1"/>
</dbReference>
<dbReference type="SMART" id="SM00606">
    <property type="entry name" value="CBD_IV"/>
    <property type="match status" value="1"/>
</dbReference>
<dbReference type="CDD" id="cd23432">
    <property type="entry name" value="beta-trefoil_Ricin_EndoBetaGal-like"/>
    <property type="match status" value="1"/>
</dbReference>
<dbReference type="InterPro" id="IPR033801">
    <property type="entry name" value="CBM6-CBM35-CBM36-like_1"/>
</dbReference>
<reference evidence="5 6" key="1">
    <citation type="journal article" date="2013" name="Int. J. Syst. Evol. Microbiol.">
        <title>Marinoscillum luteum sp. nov., isolated from marine sediment.</title>
        <authorList>
            <person name="Cha I.T."/>
            <person name="Park S.J."/>
            <person name="Kim S.J."/>
            <person name="Kim J.G."/>
            <person name="Jung M.Y."/>
            <person name="Shin K.S."/>
            <person name="Kwon K.K."/>
            <person name="Yang S.H."/>
            <person name="Seo Y.S."/>
            <person name="Rhee S.K."/>
        </authorList>
    </citation>
    <scope>NUCLEOTIDE SEQUENCE [LARGE SCALE GENOMIC DNA]</scope>
    <source>
        <strain evidence="5 6">KCTC 23939</strain>
    </source>
</reference>
<accession>A0ABW7NC94</accession>
<dbReference type="InterPro" id="IPR011050">
    <property type="entry name" value="Pectin_lyase_fold/virulence"/>
</dbReference>
<dbReference type="InterPro" id="IPR006584">
    <property type="entry name" value="Cellulose-bd_IV"/>
</dbReference>
<dbReference type="PROSITE" id="PS51175">
    <property type="entry name" value="CBM6"/>
    <property type="match status" value="1"/>
</dbReference>
<dbReference type="InterPro" id="IPR038081">
    <property type="entry name" value="CalX-like_sf"/>
</dbReference>
<dbReference type="EMBL" id="JBIPKE010000019">
    <property type="protein sequence ID" value="MFH6984891.1"/>
    <property type="molecule type" value="Genomic_DNA"/>
</dbReference>
<evidence type="ECO:0000256" key="3">
    <source>
        <dbReference type="ARBA" id="ARBA00022837"/>
    </source>
</evidence>
<comment type="caution">
    <text evidence="5">The sequence shown here is derived from an EMBL/GenBank/DDBJ whole genome shotgun (WGS) entry which is preliminary data.</text>
</comment>
<protein>
    <submittedName>
        <fullName evidence="5">Sugar-binding protein</fullName>
    </submittedName>
</protein>
<dbReference type="InterPro" id="IPR008964">
    <property type="entry name" value="Invasin/intimin_cell_adhesion"/>
</dbReference>
<dbReference type="SMART" id="SM00710">
    <property type="entry name" value="PbH1"/>
    <property type="match status" value="10"/>
</dbReference>
<dbReference type="InterPro" id="IPR013783">
    <property type="entry name" value="Ig-like_fold"/>
</dbReference>
<evidence type="ECO:0000259" key="4">
    <source>
        <dbReference type="PROSITE" id="PS51175"/>
    </source>
</evidence>
<dbReference type="SUPFAM" id="SSF141072">
    <property type="entry name" value="CalX-like"/>
    <property type="match status" value="1"/>
</dbReference>
<evidence type="ECO:0000313" key="6">
    <source>
        <dbReference type="Proteomes" id="UP001610063"/>
    </source>
</evidence>
<dbReference type="InterPro" id="IPR012334">
    <property type="entry name" value="Pectin_lyas_fold"/>
</dbReference>
<dbReference type="Pfam" id="PF02368">
    <property type="entry name" value="Big_2"/>
    <property type="match status" value="2"/>
</dbReference>
<dbReference type="Pfam" id="PF22816">
    <property type="entry name" value="CatAgl_D2"/>
    <property type="match status" value="1"/>
</dbReference>
<dbReference type="PANTHER" id="PTHR46182">
    <property type="entry name" value="FI19480P1"/>
    <property type="match status" value="1"/>
</dbReference>
<dbReference type="Pfam" id="PF03422">
    <property type="entry name" value="CBM_6"/>
    <property type="match status" value="1"/>
</dbReference>
<keyword evidence="6" id="KW-1185">Reference proteome</keyword>
<dbReference type="NCBIfam" id="TIGR04183">
    <property type="entry name" value="Por_Secre_tail"/>
    <property type="match status" value="1"/>
</dbReference>
<evidence type="ECO:0000256" key="2">
    <source>
        <dbReference type="ARBA" id="ARBA00022737"/>
    </source>
</evidence>
<dbReference type="Pfam" id="PF03160">
    <property type="entry name" value="Calx-beta"/>
    <property type="match status" value="1"/>
</dbReference>
<dbReference type="Gene3D" id="2.60.40.10">
    <property type="entry name" value="Immunoglobulins"/>
    <property type="match status" value="1"/>
</dbReference>
<dbReference type="InterPro" id="IPR055149">
    <property type="entry name" value="Agl_cat_D2"/>
</dbReference>
<dbReference type="Proteomes" id="UP001610063">
    <property type="component" value="Unassembled WGS sequence"/>
</dbReference>
<keyword evidence="2" id="KW-0677">Repeat</keyword>
<dbReference type="Gene3D" id="2.60.120.260">
    <property type="entry name" value="Galactose-binding domain-like"/>
    <property type="match status" value="2"/>
</dbReference>
<dbReference type="SUPFAM" id="SSF49344">
    <property type="entry name" value="CBD9-like"/>
    <property type="match status" value="1"/>
</dbReference>
<dbReference type="SUPFAM" id="SSF51126">
    <property type="entry name" value="Pectin lyase-like"/>
    <property type="match status" value="1"/>
</dbReference>
<dbReference type="InterPro" id="IPR029865">
    <property type="entry name" value="KIAA0319-like"/>
</dbReference>
<dbReference type="CDD" id="cd04080">
    <property type="entry name" value="CBM6_cellulase-like"/>
    <property type="match status" value="1"/>
</dbReference>
<dbReference type="Pfam" id="PF18962">
    <property type="entry name" value="Por_Secre_tail"/>
    <property type="match status" value="1"/>
</dbReference>
<organism evidence="5 6">
    <name type="scientific">Marinoscillum luteum</name>
    <dbReference type="NCBI Taxonomy" id="861051"/>
    <lineage>
        <taxon>Bacteria</taxon>
        <taxon>Pseudomonadati</taxon>
        <taxon>Bacteroidota</taxon>
        <taxon>Cytophagia</taxon>
        <taxon>Cytophagales</taxon>
        <taxon>Reichenbachiellaceae</taxon>
        <taxon>Marinoscillum</taxon>
    </lineage>
</organism>
<dbReference type="Gene3D" id="2.60.40.2030">
    <property type="match status" value="1"/>
</dbReference>
<dbReference type="InterPro" id="IPR026444">
    <property type="entry name" value="Secre_tail"/>
</dbReference>
<feature type="domain" description="CBM6" evidence="4">
    <location>
        <begin position="1114"/>
        <end position="1254"/>
    </location>
</feature>
<dbReference type="SUPFAM" id="SSF50370">
    <property type="entry name" value="Ricin B-like lectins"/>
    <property type="match status" value="1"/>
</dbReference>
<dbReference type="InterPro" id="IPR035992">
    <property type="entry name" value="Ricin_B-like_lectins"/>
</dbReference>
<evidence type="ECO:0000313" key="5">
    <source>
        <dbReference type="EMBL" id="MFH6984891.1"/>
    </source>
</evidence>
<dbReference type="Gene3D" id="2.80.10.50">
    <property type="match status" value="1"/>
</dbReference>
<dbReference type="PANTHER" id="PTHR46182:SF2">
    <property type="entry name" value="FI19480P1"/>
    <property type="match status" value="1"/>
</dbReference>
<dbReference type="InterPro" id="IPR010502">
    <property type="entry name" value="Carb-bd_dom_fam9"/>
</dbReference>
<dbReference type="Pfam" id="PF22815">
    <property type="entry name" value="CatAgl_D1"/>
    <property type="match status" value="1"/>
</dbReference>
<proteinExistence type="predicted"/>
<dbReference type="InterPro" id="IPR003343">
    <property type="entry name" value="Big_2"/>
</dbReference>
<dbReference type="SMART" id="SM00635">
    <property type="entry name" value="BID_2"/>
    <property type="match status" value="2"/>
</dbReference>
<name>A0ABW7NC94_9BACT</name>
<dbReference type="Gene3D" id="2.160.20.10">
    <property type="entry name" value="Single-stranded right-handed beta-helix, Pectin lyase-like"/>
    <property type="match status" value="1"/>
</dbReference>
<dbReference type="Pfam" id="PF22352">
    <property type="entry name" value="K319L-like_PKD"/>
    <property type="match status" value="1"/>
</dbReference>
<dbReference type="InterPro" id="IPR008979">
    <property type="entry name" value="Galactose-bd-like_sf"/>
</dbReference>
<dbReference type="Gene3D" id="2.60.40.1080">
    <property type="match status" value="2"/>
</dbReference>
<dbReference type="Pfam" id="PF06452">
    <property type="entry name" value="CBM9_1"/>
    <property type="match status" value="1"/>
</dbReference>
<dbReference type="CDD" id="cd09619">
    <property type="entry name" value="CBM9_like_4"/>
    <property type="match status" value="1"/>
</dbReference>
<dbReference type="InterPro" id="IPR005084">
    <property type="entry name" value="CBM6"/>
</dbReference>
<dbReference type="Gene3D" id="2.60.40.1190">
    <property type="match status" value="1"/>
</dbReference>
<gene>
    <name evidence="5" type="ORF">ACHKAR_15655</name>
</gene>